<dbReference type="SUPFAM" id="SSF53474">
    <property type="entry name" value="alpha/beta-Hydrolases"/>
    <property type="match status" value="1"/>
</dbReference>
<name>A0A927AW67_9BACT</name>
<gene>
    <name evidence="3" type="ORF">IC229_33100</name>
</gene>
<dbReference type="InterPro" id="IPR049492">
    <property type="entry name" value="BD-FAE-like_dom"/>
</dbReference>
<dbReference type="Gene3D" id="3.40.50.1820">
    <property type="entry name" value="alpha/beta hydrolase"/>
    <property type="match status" value="1"/>
</dbReference>
<sequence length="309" mass="33850">MNRIVSATFILLAVILGGCARQKFISTALTSIMANTTVISNICYAKAGQTNLYLDAYIPAKQLGQDPWIELSEKRKPTLLYFHGGGWSSGDKLSRSLLLLPYLEKGWCVVTADYRLLGPGSNVVNCIRDCRSALGWVYANAATYKFDTTCIVLSGESAGAHLALMAGGATNDQLLQADSGFAAPPKAVSAVINWYGITDVEKAVTFWNNPAYTKLITGDEEPTSQFFQQVSPIHYVTQKTPPVLSIHGDQDINVPIAQSETYHSALVKMGVVNKLIRIPGKKHGNFSSSEFARVFDQIFQFLESIWSNR</sequence>
<evidence type="ECO:0000313" key="4">
    <source>
        <dbReference type="Proteomes" id="UP000598820"/>
    </source>
</evidence>
<dbReference type="InterPro" id="IPR050300">
    <property type="entry name" value="GDXG_lipolytic_enzyme"/>
</dbReference>
<dbReference type="AlphaFoldDB" id="A0A927AW67"/>
<comment type="caution">
    <text evidence="3">The sequence shown here is derived from an EMBL/GenBank/DDBJ whole genome shotgun (WGS) entry which is preliminary data.</text>
</comment>
<organism evidence="3 4">
    <name type="scientific">Spirosoma profusum</name>
    <dbReference type="NCBI Taxonomy" id="2771354"/>
    <lineage>
        <taxon>Bacteria</taxon>
        <taxon>Pseudomonadati</taxon>
        <taxon>Bacteroidota</taxon>
        <taxon>Cytophagia</taxon>
        <taxon>Cytophagales</taxon>
        <taxon>Cytophagaceae</taxon>
        <taxon>Spirosoma</taxon>
    </lineage>
</organism>
<dbReference type="GO" id="GO:0016787">
    <property type="term" value="F:hydrolase activity"/>
    <property type="evidence" value="ECO:0007669"/>
    <property type="project" value="UniProtKB-KW"/>
</dbReference>
<accession>A0A927AW67</accession>
<feature type="domain" description="BD-FAE-like" evidence="2">
    <location>
        <begin position="73"/>
        <end position="266"/>
    </location>
</feature>
<protein>
    <submittedName>
        <fullName evidence="3">Alpha/beta hydrolase</fullName>
    </submittedName>
</protein>
<dbReference type="PROSITE" id="PS51257">
    <property type="entry name" value="PROKAR_LIPOPROTEIN"/>
    <property type="match status" value="1"/>
</dbReference>
<dbReference type="Pfam" id="PF20434">
    <property type="entry name" value="BD-FAE"/>
    <property type="match status" value="1"/>
</dbReference>
<reference evidence="3" key="1">
    <citation type="submission" date="2020-09" db="EMBL/GenBank/DDBJ databases">
        <authorList>
            <person name="Kim M.K."/>
        </authorList>
    </citation>
    <scope>NUCLEOTIDE SEQUENCE</scope>
    <source>
        <strain evidence="3">BT702</strain>
    </source>
</reference>
<dbReference type="RefSeq" id="WP_190892972.1">
    <property type="nucleotide sequence ID" value="NZ_JACWZY010000058.1"/>
</dbReference>
<evidence type="ECO:0000313" key="3">
    <source>
        <dbReference type="EMBL" id="MBD2705496.1"/>
    </source>
</evidence>
<keyword evidence="4" id="KW-1185">Reference proteome</keyword>
<keyword evidence="1 3" id="KW-0378">Hydrolase</keyword>
<dbReference type="PANTHER" id="PTHR48081">
    <property type="entry name" value="AB HYDROLASE SUPERFAMILY PROTEIN C4A8.06C"/>
    <property type="match status" value="1"/>
</dbReference>
<evidence type="ECO:0000256" key="1">
    <source>
        <dbReference type="ARBA" id="ARBA00022801"/>
    </source>
</evidence>
<dbReference type="InterPro" id="IPR029058">
    <property type="entry name" value="AB_hydrolase_fold"/>
</dbReference>
<dbReference type="Proteomes" id="UP000598820">
    <property type="component" value="Unassembled WGS sequence"/>
</dbReference>
<proteinExistence type="predicted"/>
<evidence type="ECO:0000259" key="2">
    <source>
        <dbReference type="Pfam" id="PF20434"/>
    </source>
</evidence>
<dbReference type="EMBL" id="JACWZY010000058">
    <property type="protein sequence ID" value="MBD2705496.1"/>
    <property type="molecule type" value="Genomic_DNA"/>
</dbReference>